<dbReference type="Gene3D" id="3.40.50.150">
    <property type="entry name" value="Vaccinia Virus protein VP39"/>
    <property type="match status" value="1"/>
</dbReference>
<dbReference type="PANTHER" id="PTHR43667">
    <property type="entry name" value="CYCLOPROPANE-FATTY-ACYL-PHOSPHOLIPID SYNTHASE"/>
    <property type="match status" value="1"/>
</dbReference>
<dbReference type="InterPro" id="IPR025714">
    <property type="entry name" value="Methyltranfer_dom"/>
</dbReference>
<name>A0A934RC36_9BACT</name>
<dbReference type="PANTHER" id="PTHR43667:SF2">
    <property type="entry name" value="FATTY ACID C-METHYL TRANSFERASE"/>
    <property type="match status" value="1"/>
</dbReference>
<dbReference type="EMBL" id="JAENII010000004">
    <property type="protein sequence ID" value="MBK1826872.1"/>
    <property type="molecule type" value="Genomic_DNA"/>
</dbReference>
<keyword evidence="3" id="KW-0489">Methyltransferase</keyword>
<evidence type="ECO:0000259" key="2">
    <source>
        <dbReference type="Pfam" id="PF13847"/>
    </source>
</evidence>
<dbReference type="GO" id="GO:0008168">
    <property type="term" value="F:methyltransferase activity"/>
    <property type="evidence" value="ECO:0007669"/>
    <property type="project" value="UniProtKB-KW"/>
</dbReference>
<dbReference type="Pfam" id="PF10119">
    <property type="entry name" value="MethyTransf_Reg"/>
    <property type="match status" value="1"/>
</dbReference>
<dbReference type="InterPro" id="IPR018773">
    <property type="entry name" value="MeTrfase_reg_dom_prd"/>
</dbReference>
<reference evidence="3" key="1">
    <citation type="submission" date="2021-01" db="EMBL/GenBank/DDBJ databases">
        <title>Modified the classification status of verrucomicrobia.</title>
        <authorList>
            <person name="Feng X."/>
        </authorList>
    </citation>
    <scope>NUCLEOTIDE SEQUENCE</scope>
    <source>
        <strain evidence="3">KCTC 22201</strain>
    </source>
</reference>
<gene>
    <name evidence="3" type="ORF">JIN81_07565</name>
</gene>
<evidence type="ECO:0000259" key="1">
    <source>
        <dbReference type="Pfam" id="PF10119"/>
    </source>
</evidence>
<dbReference type="InterPro" id="IPR029063">
    <property type="entry name" value="SAM-dependent_MTases_sf"/>
</dbReference>
<feature type="domain" description="Methyltransferase regulatory" evidence="1">
    <location>
        <begin position="213"/>
        <end position="294"/>
    </location>
</feature>
<dbReference type="GO" id="GO:0032259">
    <property type="term" value="P:methylation"/>
    <property type="evidence" value="ECO:0007669"/>
    <property type="project" value="UniProtKB-KW"/>
</dbReference>
<evidence type="ECO:0000313" key="3">
    <source>
        <dbReference type="EMBL" id="MBK1826872.1"/>
    </source>
</evidence>
<dbReference type="InterPro" id="IPR050723">
    <property type="entry name" value="CFA/CMAS"/>
</dbReference>
<keyword evidence="4" id="KW-1185">Reference proteome</keyword>
<accession>A0A934RC36</accession>
<dbReference type="AlphaFoldDB" id="A0A934RC36"/>
<feature type="domain" description="Methyltransferase" evidence="2">
    <location>
        <begin position="44"/>
        <end position="152"/>
    </location>
</feature>
<dbReference type="CDD" id="cd02440">
    <property type="entry name" value="AdoMet_MTases"/>
    <property type="match status" value="1"/>
</dbReference>
<organism evidence="3 4">
    <name type="scientific">Haloferula rosea</name>
    <dbReference type="NCBI Taxonomy" id="490093"/>
    <lineage>
        <taxon>Bacteria</taxon>
        <taxon>Pseudomonadati</taxon>
        <taxon>Verrucomicrobiota</taxon>
        <taxon>Verrucomicrobiia</taxon>
        <taxon>Verrucomicrobiales</taxon>
        <taxon>Verrucomicrobiaceae</taxon>
        <taxon>Haloferula</taxon>
    </lineage>
</organism>
<dbReference type="RefSeq" id="WP_200278233.1">
    <property type="nucleotide sequence ID" value="NZ_JAENII010000004.1"/>
</dbReference>
<proteinExistence type="predicted"/>
<protein>
    <submittedName>
        <fullName evidence="3">Class I SAM-dependent methyltransferase</fullName>
    </submittedName>
</protein>
<evidence type="ECO:0000313" key="4">
    <source>
        <dbReference type="Proteomes" id="UP000658278"/>
    </source>
</evidence>
<keyword evidence="3" id="KW-0808">Transferase</keyword>
<sequence>MSDPVRELYSQKRYPALSHPEAHPGVLCASARCTGLVSPPLPEQCRVLDIGCASGHHLLALAERFPDSEFHGIDFSDSAIRTARQAAEAVGLNNVTFEHADLREWQPGSSAYDYVIAHGMLSWIPDEAKSALMDLVAKSLAPQGIAYVSYNTLPGWAMRREAAMMLKALPQIGPCDGLDAQLKQLAETAAMSDSAHAQDLAEIFRDMRRKGPEILAFDELAPCCDPFHFSGVLHLAGQKKLRYLGESTLPGNLPPNLNPEALRTLETLQADPVLFQQTLDLLSGRTHRSSLFCHADTQLDTGTTTSVVLHFAARLRVSSLPEKAIHGEIVGHFHAALAAASPASRSVPDLMEDCARRLGPRWEPEQASKAIADWLYQAARLGWVELRSEEVHAATHAPARPCLGALNLHFAKQGDPLVDAFHQTCRFPESHQKVVKALDGTHGHDELRAIARDQAPDLDFDPWLAHLATRGLFPPA</sequence>
<dbReference type="Proteomes" id="UP000658278">
    <property type="component" value="Unassembled WGS sequence"/>
</dbReference>
<comment type="caution">
    <text evidence="3">The sequence shown here is derived from an EMBL/GenBank/DDBJ whole genome shotgun (WGS) entry which is preliminary data.</text>
</comment>
<dbReference type="SUPFAM" id="SSF53335">
    <property type="entry name" value="S-adenosyl-L-methionine-dependent methyltransferases"/>
    <property type="match status" value="1"/>
</dbReference>
<dbReference type="Pfam" id="PF13847">
    <property type="entry name" value="Methyltransf_31"/>
    <property type="match status" value="1"/>
</dbReference>